<evidence type="ECO:0000313" key="1">
    <source>
        <dbReference type="EMBL" id="KAG5629844.1"/>
    </source>
</evidence>
<reference evidence="1 2" key="1">
    <citation type="submission" date="2020-09" db="EMBL/GenBank/DDBJ databases">
        <title>De no assembly of potato wild relative species, Solanum commersonii.</title>
        <authorList>
            <person name="Cho K."/>
        </authorList>
    </citation>
    <scope>NUCLEOTIDE SEQUENCE [LARGE SCALE GENOMIC DNA]</scope>
    <source>
        <strain evidence="1">LZ3.2</strain>
        <tissue evidence="1">Leaf</tissue>
    </source>
</reference>
<keyword evidence="2" id="KW-1185">Reference proteome</keyword>
<sequence>MSLTPGGSFNSQEETRMEDHNNLIQALDLTNVIQIPAIGHSGGISLFWRSSKVTIGTICVNKTRNIHATIEVNAHTNGGSTMKHIMREANSVADILVEYGRKTMDPNMYMNKLLVFEASLFFISKSLERV</sequence>
<organism evidence="1 2">
    <name type="scientific">Solanum commersonii</name>
    <name type="common">Commerson's wild potato</name>
    <name type="synonym">Commerson's nightshade</name>
    <dbReference type="NCBI Taxonomy" id="4109"/>
    <lineage>
        <taxon>Eukaryota</taxon>
        <taxon>Viridiplantae</taxon>
        <taxon>Streptophyta</taxon>
        <taxon>Embryophyta</taxon>
        <taxon>Tracheophyta</taxon>
        <taxon>Spermatophyta</taxon>
        <taxon>Magnoliopsida</taxon>
        <taxon>eudicotyledons</taxon>
        <taxon>Gunneridae</taxon>
        <taxon>Pentapetalae</taxon>
        <taxon>asterids</taxon>
        <taxon>lamiids</taxon>
        <taxon>Solanales</taxon>
        <taxon>Solanaceae</taxon>
        <taxon>Solanoideae</taxon>
        <taxon>Solaneae</taxon>
        <taxon>Solanum</taxon>
    </lineage>
</organism>
<accession>A0A9J6AZI5</accession>
<dbReference type="OrthoDB" id="1305522at2759"/>
<protein>
    <submittedName>
        <fullName evidence="1">Uncharacterized protein</fullName>
    </submittedName>
</protein>
<comment type="caution">
    <text evidence="1">The sequence shown here is derived from an EMBL/GenBank/DDBJ whole genome shotgun (WGS) entry which is preliminary data.</text>
</comment>
<evidence type="ECO:0000313" key="2">
    <source>
        <dbReference type="Proteomes" id="UP000824120"/>
    </source>
</evidence>
<dbReference type="AlphaFoldDB" id="A0A9J6AZI5"/>
<gene>
    <name evidence="1" type="ORF">H5410_001561</name>
</gene>
<dbReference type="PANTHER" id="PTHR35218">
    <property type="entry name" value="RNASE H DOMAIN-CONTAINING PROTEIN"/>
    <property type="match status" value="1"/>
</dbReference>
<proteinExistence type="predicted"/>
<dbReference type="EMBL" id="JACXVP010000001">
    <property type="protein sequence ID" value="KAG5629844.1"/>
    <property type="molecule type" value="Genomic_DNA"/>
</dbReference>
<name>A0A9J6AZI5_SOLCO</name>
<dbReference type="PANTHER" id="PTHR35218:SF7">
    <property type="entry name" value="ENDONUCLEASE_EXONUCLEASE_PHOSPHATASE"/>
    <property type="match status" value="1"/>
</dbReference>
<dbReference type="Proteomes" id="UP000824120">
    <property type="component" value="Chromosome 1"/>
</dbReference>